<feature type="signal peptide" evidence="2">
    <location>
        <begin position="1"/>
        <end position="22"/>
    </location>
</feature>
<dbReference type="SMART" id="SM00131">
    <property type="entry name" value="KU"/>
    <property type="match status" value="1"/>
</dbReference>
<protein>
    <recommendedName>
        <fullName evidence="3">BPTI/Kunitz inhibitor domain-containing protein</fullName>
    </recommendedName>
</protein>
<dbReference type="Proteomes" id="UP000322234">
    <property type="component" value="Unassembled WGS sequence"/>
</dbReference>
<sequence>MKMHQLFLSAPLLILLVILVDGTPDDINKSHDHASSRPSICLDPAFLGPCHKQKMRYFYSAKTRGCEVFIYGGCRGSVKMTGVQVWSYSDGTQQVPFFLQRTWEWSPENVKSEEDTCRAGLWLRLKQFHLLGVLSITLRSTTYIFPFLRGLHALILPHPVGSQHDEIMSSLYP</sequence>
<dbReference type="InterPro" id="IPR036880">
    <property type="entry name" value="Kunitz_BPTI_sf"/>
</dbReference>
<gene>
    <name evidence="4" type="ORF">E5288_WYG012940</name>
</gene>
<evidence type="ECO:0000313" key="5">
    <source>
        <dbReference type="Proteomes" id="UP000322234"/>
    </source>
</evidence>
<dbReference type="EMBL" id="VBQZ03000034">
    <property type="protein sequence ID" value="MXQ86681.1"/>
    <property type="molecule type" value="Genomic_DNA"/>
</dbReference>
<keyword evidence="2" id="KW-0732">Signal</keyword>
<dbReference type="CDD" id="cd22592">
    <property type="entry name" value="Kunitz_BPTI"/>
    <property type="match status" value="1"/>
</dbReference>
<evidence type="ECO:0000313" key="4">
    <source>
        <dbReference type="EMBL" id="MXQ86681.1"/>
    </source>
</evidence>
<dbReference type="GO" id="GO:0004867">
    <property type="term" value="F:serine-type endopeptidase inhibitor activity"/>
    <property type="evidence" value="ECO:0007669"/>
    <property type="project" value="InterPro"/>
</dbReference>
<evidence type="ECO:0000256" key="2">
    <source>
        <dbReference type="SAM" id="SignalP"/>
    </source>
</evidence>
<reference evidence="4" key="1">
    <citation type="submission" date="2019-10" db="EMBL/GenBank/DDBJ databases">
        <title>The sequence and de novo assembly of the wild yak genome.</title>
        <authorList>
            <person name="Liu Y."/>
        </authorList>
    </citation>
    <scope>NUCLEOTIDE SEQUENCE [LARGE SCALE GENOMIC DNA]</scope>
    <source>
        <strain evidence="4">WY2019</strain>
    </source>
</reference>
<dbReference type="InterPro" id="IPR002223">
    <property type="entry name" value="Kunitz_BPTI"/>
</dbReference>
<dbReference type="PROSITE" id="PS50279">
    <property type="entry name" value="BPTI_KUNITZ_2"/>
    <property type="match status" value="1"/>
</dbReference>
<dbReference type="SUPFAM" id="SSF57362">
    <property type="entry name" value="BPTI-like"/>
    <property type="match status" value="1"/>
</dbReference>
<dbReference type="Gene3D" id="4.10.410.10">
    <property type="entry name" value="Pancreatic trypsin inhibitor Kunitz domain"/>
    <property type="match status" value="1"/>
</dbReference>
<feature type="chain" id="PRO_5025647813" description="BPTI/Kunitz inhibitor domain-containing protein" evidence="2">
    <location>
        <begin position="23"/>
        <end position="173"/>
    </location>
</feature>
<organism evidence="4 5">
    <name type="scientific">Bos mutus</name>
    <name type="common">wild yak</name>
    <dbReference type="NCBI Taxonomy" id="72004"/>
    <lineage>
        <taxon>Eukaryota</taxon>
        <taxon>Metazoa</taxon>
        <taxon>Chordata</taxon>
        <taxon>Craniata</taxon>
        <taxon>Vertebrata</taxon>
        <taxon>Euteleostomi</taxon>
        <taxon>Mammalia</taxon>
        <taxon>Eutheria</taxon>
        <taxon>Laurasiatheria</taxon>
        <taxon>Artiodactyla</taxon>
        <taxon>Ruminantia</taxon>
        <taxon>Pecora</taxon>
        <taxon>Bovidae</taxon>
        <taxon>Bovinae</taxon>
        <taxon>Bos</taxon>
    </lineage>
</organism>
<keyword evidence="1" id="KW-1015">Disulfide bond</keyword>
<evidence type="ECO:0000259" key="3">
    <source>
        <dbReference type="PROSITE" id="PS50279"/>
    </source>
</evidence>
<feature type="domain" description="BPTI/Kunitz inhibitor" evidence="3">
    <location>
        <begin position="41"/>
        <end position="77"/>
    </location>
</feature>
<dbReference type="AlphaFoldDB" id="A0A6B0RCF7"/>
<comment type="caution">
    <text evidence="4">The sequence shown here is derived from an EMBL/GenBank/DDBJ whole genome shotgun (WGS) entry which is preliminary data.</text>
</comment>
<dbReference type="Pfam" id="PF00014">
    <property type="entry name" value="Kunitz_BPTI"/>
    <property type="match status" value="1"/>
</dbReference>
<accession>A0A6B0RCF7</accession>
<evidence type="ECO:0000256" key="1">
    <source>
        <dbReference type="ARBA" id="ARBA00023157"/>
    </source>
</evidence>
<name>A0A6B0RCF7_9CETA</name>
<keyword evidence="5" id="KW-1185">Reference proteome</keyword>
<proteinExistence type="predicted"/>